<organism evidence="2">
    <name type="scientific">freshwater metagenome</name>
    <dbReference type="NCBI Taxonomy" id="449393"/>
    <lineage>
        <taxon>unclassified sequences</taxon>
        <taxon>metagenomes</taxon>
        <taxon>ecological metagenomes</taxon>
    </lineage>
</organism>
<name>A0A6J6TW11_9ZZZZ</name>
<accession>A0A6J6TW11</accession>
<feature type="region of interest" description="Disordered" evidence="1">
    <location>
        <begin position="532"/>
        <end position="559"/>
    </location>
</feature>
<proteinExistence type="predicted"/>
<sequence>MRKKLIAAALVLGLFSIQTPVAFADFPIVSLPTPQTVKFDQGTATLIPPTSNAPGAWTATVSDPTIATVKGLVVTILKAGTTGVTYTQAASGSFSSVSRVSRLTVERATPKIGAWAGLSATLASRTIKLTPPTSTSVAPWSYASSNTKIATVSSNVVTFLDAGTVTLTATQSAGSNWLNAEASTSLTITGYPKTLGTFTDITIAKDSVSTLNLVEPTSNSPGAWSFSIADSTIATLAGKVLTPKNIGKTTITAQQAAAVGYGSSTLTMTLTILGASATLGEFKDVSYTQTSTSSNTLSIKAPTSNSPAAWAFTSSDPSVASITGVLEMGSVRVFKPGKTTITASQGISGNYGAVSKSMVLTINAAPTYSTLEDLQKVVGDIPQTILPPTSKSAGAWTYTSSDTAVVSITGQKLNYGDAGTAVITLTQAANDFWLSGSTTFKVTVLGTTPTVGNLSPVKVEVGQTLITIANPTSNSTGKWKYSITDPTIAKVVNNTIVGVAVGTTTIIATQSPGGKYGQSNSVQATLTVVAATPKPTPTPSASTTPKATPKPSATSSATKPVVKVTVKKRVINVSVKGSIVTVLINGKKKKLGNNTVKAGANTVVVKVGTTVIFNKTYKIK</sequence>
<dbReference type="AlphaFoldDB" id="A0A6J6TW11"/>
<feature type="compositionally biased region" description="Low complexity" evidence="1">
    <location>
        <begin position="539"/>
        <end position="559"/>
    </location>
</feature>
<dbReference type="EMBL" id="CAEZZG010000005">
    <property type="protein sequence ID" value="CAB4751752.1"/>
    <property type="molecule type" value="Genomic_DNA"/>
</dbReference>
<dbReference type="Gene3D" id="2.60.40.1080">
    <property type="match status" value="2"/>
</dbReference>
<gene>
    <name evidence="2" type="ORF">UFOPK2844_00468</name>
</gene>
<dbReference type="InterPro" id="IPR008964">
    <property type="entry name" value="Invasin/intimin_cell_adhesion"/>
</dbReference>
<evidence type="ECO:0000313" key="2">
    <source>
        <dbReference type="EMBL" id="CAB4751752.1"/>
    </source>
</evidence>
<protein>
    <submittedName>
        <fullName evidence="2">Unannotated protein</fullName>
    </submittedName>
</protein>
<reference evidence="2" key="1">
    <citation type="submission" date="2020-05" db="EMBL/GenBank/DDBJ databases">
        <authorList>
            <person name="Chiriac C."/>
            <person name="Salcher M."/>
            <person name="Ghai R."/>
            <person name="Kavagutti S V."/>
        </authorList>
    </citation>
    <scope>NUCLEOTIDE SEQUENCE</scope>
</reference>
<evidence type="ECO:0000256" key="1">
    <source>
        <dbReference type="SAM" id="MobiDB-lite"/>
    </source>
</evidence>
<dbReference type="SUPFAM" id="SSF49373">
    <property type="entry name" value="Invasin/intimin cell-adhesion fragments"/>
    <property type="match status" value="1"/>
</dbReference>